<accession>A0A4P9WPC2</accession>
<sequence>MLRLSWGGREKMVRTRNVMEFRIMGGEEGQSGKGTGIRLEGAPHHALESSHAMVGGTGRFGASTFPHPIISAGGSPNEMVGKSPKKQVPRTLNQMLLPDPIQQYSNPGYWEVDAKVENCEGTCHLAKGCTSLPPHRTIILVVGGVGNFGACTFPVSSTRWLLMAIMLPE</sequence>
<protein>
    <submittedName>
        <fullName evidence="1">Uncharacterized protein</fullName>
    </submittedName>
</protein>
<evidence type="ECO:0000313" key="1">
    <source>
        <dbReference type="EMBL" id="RKO94165.1"/>
    </source>
</evidence>
<name>A0A4P9WPC2_9FUNG</name>
<gene>
    <name evidence="1" type="ORF">BDK51DRAFT_29990</name>
</gene>
<keyword evidence="2" id="KW-1185">Reference proteome</keyword>
<reference evidence="2" key="1">
    <citation type="journal article" date="2018" name="Nat. Microbiol.">
        <title>Leveraging single-cell genomics to expand the fungal tree of life.</title>
        <authorList>
            <person name="Ahrendt S.R."/>
            <person name="Quandt C.A."/>
            <person name="Ciobanu D."/>
            <person name="Clum A."/>
            <person name="Salamov A."/>
            <person name="Andreopoulos B."/>
            <person name="Cheng J.F."/>
            <person name="Woyke T."/>
            <person name="Pelin A."/>
            <person name="Henrissat B."/>
            <person name="Reynolds N.K."/>
            <person name="Benny G.L."/>
            <person name="Smith M.E."/>
            <person name="James T.Y."/>
            <person name="Grigoriev I.V."/>
        </authorList>
    </citation>
    <scope>NUCLEOTIDE SEQUENCE [LARGE SCALE GENOMIC DNA]</scope>
</reference>
<dbReference type="AlphaFoldDB" id="A0A4P9WPC2"/>
<evidence type="ECO:0000313" key="2">
    <source>
        <dbReference type="Proteomes" id="UP000269721"/>
    </source>
</evidence>
<dbReference type="EMBL" id="KZ993987">
    <property type="protein sequence ID" value="RKO94165.1"/>
    <property type="molecule type" value="Genomic_DNA"/>
</dbReference>
<organism evidence="1 2">
    <name type="scientific">Blyttiomyces helicus</name>
    <dbReference type="NCBI Taxonomy" id="388810"/>
    <lineage>
        <taxon>Eukaryota</taxon>
        <taxon>Fungi</taxon>
        <taxon>Fungi incertae sedis</taxon>
        <taxon>Chytridiomycota</taxon>
        <taxon>Chytridiomycota incertae sedis</taxon>
        <taxon>Chytridiomycetes</taxon>
        <taxon>Chytridiomycetes incertae sedis</taxon>
        <taxon>Blyttiomyces</taxon>
    </lineage>
</organism>
<proteinExistence type="predicted"/>
<dbReference type="Proteomes" id="UP000269721">
    <property type="component" value="Unassembled WGS sequence"/>
</dbReference>